<name>A0A0E9Q767_ANGAN</name>
<reference evidence="1" key="2">
    <citation type="journal article" date="2015" name="Fish Shellfish Immunol.">
        <title>Early steps in the European eel (Anguilla anguilla)-Vibrio vulnificus interaction in the gills: Role of the RtxA13 toxin.</title>
        <authorList>
            <person name="Callol A."/>
            <person name="Pajuelo D."/>
            <person name="Ebbesson L."/>
            <person name="Teles M."/>
            <person name="MacKenzie S."/>
            <person name="Amaro C."/>
        </authorList>
    </citation>
    <scope>NUCLEOTIDE SEQUENCE</scope>
</reference>
<reference evidence="1" key="1">
    <citation type="submission" date="2014-11" db="EMBL/GenBank/DDBJ databases">
        <authorList>
            <person name="Amaro Gonzalez C."/>
        </authorList>
    </citation>
    <scope>NUCLEOTIDE SEQUENCE</scope>
</reference>
<organism evidence="1">
    <name type="scientific">Anguilla anguilla</name>
    <name type="common">European freshwater eel</name>
    <name type="synonym">Muraena anguilla</name>
    <dbReference type="NCBI Taxonomy" id="7936"/>
    <lineage>
        <taxon>Eukaryota</taxon>
        <taxon>Metazoa</taxon>
        <taxon>Chordata</taxon>
        <taxon>Craniata</taxon>
        <taxon>Vertebrata</taxon>
        <taxon>Euteleostomi</taxon>
        <taxon>Actinopterygii</taxon>
        <taxon>Neopterygii</taxon>
        <taxon>Teleostei</taxon>
        <taxon>Anguilliformes</taxon>
        <taxon>Anguillidae</taxon>
        <taxon>Anguilla</taxon>
    </lineage>
</organism>
<dbReference type="EMBL" id="GBXM01096387">
    <property type="protein sequence ID" value="JAH12190.1"/>
    <property type="molecule type" value="Transcribed_RNA"/>
</dbReference>
<evidence type="ECO:0000313" key="1">
    <source>
        <dbReference type="EMBL" id="JAH12190.1"/>
    </source>
</evidence>
<proteinExistence type="predicted"/>
<sequence>MCLVTPYRTSAVVCTVENKIGYRGVVSGVLNECTWSHIGKSLA</sequence>
<accession>A0A0E9Q767</accession>
<dbReference type="AlphaFoldDB" id="A0A0E9Q767"/>
<protein>
    <submittedName>
        <fullName evidence="1">Uncharacterized protein</fullName>
    </submittedName>
</protein>